<keyword evidence="3" id="KW-1185">Reference proteome</keyword>
<evidence type="ECO:0000313" key="3">
    <source>
        <dbReference type="Proteomes" id="UP000248090"/>
    </source>
</evidence>
<dbReference type="EMBL" id="LAPT01000005">
    <property type="protein sequence ID" value="PXF32878.1"/>
    <property type="molecule type" value="Genomic_DNA"/>
</dbReference>
<evidence type="ECO:0000313" key="2">
    <source>
        <dbReference type="EMBL" id="PXF32878.1"/>
    </source>
</evidence>
<comment type="caution">
    <text evidence="2">The sequence shown here is derived from an EMBL/GenBank/DDBJ whole genome shotgun (WGS) entry which is preliminary data.</text>
</comment>
<protein>
    <recommendedName>
        <fullName evidence="1">RiboL-PSP-HEPN domain-containing protein</fullName>
    </recommendedName>
</protein>
<reference evidence="2 3" key="1">
    <citation type="submission" date="2015-03" db="EMBL/GenBank/DDBJ databases">
        <authorList>
            <person name="Krishnan R."/>
            <person name="Midha S."/>
            <person name="Patil P.B."/>
            <person name="Rameshkumar N."/>
        </authorList>
    </citation>
    <scope>NUCLEOTIDE SEQUENCE [LARGE SCALE GENOMIC DNA]</scope>
    <source>
        <strain evidence="2 3">L1E11</strain>
    </source>
</reference>
<name>A0ABX5M5L0_9GAMM</name>
<organism evidence="2 3">
    <name type="scientific">Pokkaliibacter plantistimulans</name>
    <dbReference type="NCBI Taxonomy" id="1635171"/>
    <lineage>
        <taxon>Bacteria</taxon>
        <taxon>Pseudomonadati</taxon>
        <taxon>Pseudomonadota</taxon>
        <taxon>Gammaproteobacteria</taxon>
        <taxon>Oceanospirillales</taxon>
        <taxon>Balneatrichaceae</taxon>
        <taxon>Pokkaliibacter</taxon>
    </lineage>
</organism>
<gene>
    <name evidence="2" type="ORF">WH50_01615</name>
</gene>
<feature type="domain" description="RiboL-PSP-HEPN" evidence="1">
    <location>
        <begin position="8"/>
        <end position="170"/>
    </location>
</feature>
<dbReference type="InterPro" id="IPR041519">
    <property type="entry name" value="HEPN_RiboL-PSP"/>
</dbReference>
<dbReference type="Proteomes" id="UP000248090">
    <property type="component" value="Unassembled WGS sequence"/>
</dbReference>
<dbReference type="RefSeq" id="WP_110185742.1">
    <property type="nucleotide sequence ID" value="NZ_CP177354.1"/>
</dbReference>
<dbReference type="Pfam" id="PF18735">
    <property type="entry name" value="HEPN_RiboL-PSP"/>
    <property type="match status" value="1"/>
</dbReference>
<accession>A0ABX5M5L0</accession>
<sequence>MDNIIDSYFNQHKLLSDFLMDNKEISLKSDADRRFAKVLVLAGASYFEDRIISVLSTYCDAVVQGNEKVYNLLKMKAFDRQYHTLFDWKENNANKFFSHFGERIKQKHKEDISKNNDIKESEKMFMTLGRMRNVLVHSNFAMASIDETHEDIYKIFRGSLGFVDYVEKTFNFDG</sequence>
<proteinExistence type="predicted"/>
<evidence type="ECO:0000259" key="1">
    <source>
        <dbReference type="Pfam" id="PF18735"/>
    </source>
</evidence>